<dbReference type="Proteomes" id="UP001055879">
    <property type="component" value="Linkage Group LG13"/>
</dbReference>
<keyword evidence="2" id="KW-1185">Reference proteome</keyword>
<evidence type="ECO:0000313" key="2">
    <source>
        <dbReference type="Proteomes" id="UP001055879"/>
    </source>
</evidence>
<comment type="caution">
    <text evidence="1">The sequence shown here is derived from an EMBL/GenBank/DDBJ whole genome shotgun (WGS) entry which is preliminary data.</text>
</comment>
<protein>
    <submittedName>
        <fullName evidence="1">Uncharacterized protein</fullName>
    </submittedName>
</protein>
<reference evidence="2" key="1">
    <citation type="journal article" date="2022" name="Mol. Ecol. Resour.">
        <title>The genomes of chicory, endive, great burdock and yacon provide insights into Asteraceae palaeo-polyploidization history and plant inulin production.</title>
        <authorList>
            <person name="Fan W."/>
            <person name="Wang S."/>
            <person name="Wang H."/>
            <person name="Wang A."/>
            <person name="Jiang F."/>
            <person name="Liu H."/>
            <person name="Zhao H."/>
            <person name="Xu D."/>
            <person name="Zhang Y."/>
        </authorList>
    </citation>
    <scope>NUCLEOTIDE SEQUENCE [LARGE SCALE GENOMIC DNA]</scope>
    <source>
        <strain evidence="2">cv. Niubang</strain>
    </source>
</reference>
<reference evidence="1 2" key="2">
    <citation type="journal article" date="2022" name="Mol. Ecol. Resour.">
        <title>The genomes of chicory, endive, great burdock and yacon provide insights into Asteraceae paleo-polyploidization history and plant inulin production.</title>
        <authorList>
            <person name="Fan W."/>
            <person name="Wang S."/>
            <person name="Wang H."/>
            <person name="Wang A."/>
            <person name="Jiang F."/>
            <person name="Liu H."/>
            <person name="Zhao H."/>
            <person name="Xu D."/>
            <person name="Zhang Y."/>
        </authorList>
    </citation>
    <scope>NUCLEOTIDE SEQUENCE [LARGE SCALE GENOMIC DNA]</scope>
    <source>
        <strain evidence="2">cv. Niubang</strain>
    </source>
</reference>
<organism evidence="1 2">
    <name type="scientific">Arctium lappa</name>
    <name type="common">Greater burdock</name>
    <name type="synonym">Lappa major</name>
    <dbReference type="NCBI Taxonomy" id="4217"/>
    <lineage>
        <taxon>Eukaryota</taxon>
        <taxon>Viridiplantae</taxon>
        <taxon>Streptophyta</taxon>
        <taxon>Embryophyta</taxon>
        <taxon>Tracheophyta</taxon>
        <taxon>Spermatophyta</taxon>
        <taxon>Magnoliopsida</taxon>
        <taxon>eudicotyledons</taxon>
        <taxon>Gunneridae</taxon>
        <taxon>Pentapetalae</taxon>
        <taxon>asterids</taxon>
        <taxon>campanulids</taxon>
        <taxon>Asterales</taxon>
        <taxon>Asteraceae</taxon>
        <taxon>Carduoideae</taxon>
        <taxon>Cardueae</taxon>
        <taxon>Arctiinae</taxon>
        <taxon>Arctium</taxon>
    </lineage>
</organism>
<dbReference type="EMBL" id="CM042059">
    <property type="protein sequence ID" value="KAI3681747.1"/>
    <property type="molecule type" value="Genomic_DNA"/>
</dbReference>
<sequence length="79" mass="8364">MDFQEPSTDLVDGGRRYGGTATATATATHQPLPSMEASVPSSKMSLVSLVVMVGVVVVMVAEQNREGSCCFQQAVEKMI</sequence>
<accession>A0ACB8Y8T1</accession>
<name>A0ACB8Y8T1_ARCLA</name>
<gene>
    <name evidence="1" type="ORF">L6452_36551</name>
</gene>
<proteinExistence type="predicted"/>
<evidence type="ECO:0000313" key="1">
    <source>
        <dbReference type="EMBL" id="KAI3681747.1"/>
    </source>
</evidence>